<proteinExistence type="predicted"/>
<protein>
    <submittedName>
        <fullName evidence="2">Uncharacterized protein</fullName>
    </submittedName>
</protein>
<feature type="transmembrane region" description="Helical" evidence="1">
    <location>
        <begin position="70"/>
        <end position="92"/>
    </location>
</feature>
<dbReference type="Proteomes" id="UP000555564">
    <property type="component" value="Unassembled WGS sequence"/>
</dbReference>
<evidence type="ECO:0000313" key="2">
    <source>
        <dbReference type="EMBL" id="MBB6472598.1"/>
    </source>
</evidence>
<accession>A0A7X0ICR1</accession>
<organism evidence="2 3">
    <name type="scientific">Sphaerisporangium rubeum</name>
    <dbReference type="NCBI Taxonomy" id="321317"/>
    <lineage>
        <taxon>Bacteria</taxon>
        <taxon>Bacillati</taxon>
        <taxon>Actinomycetota</taxon>
        <taxon>Actinomycetes</taxon>
        <taxon>Streptosporangiales</taxon>
        <taxon>Streptosporangiaceae</taxon>
        <taxon>Sphaerisporangium</taxon>
    </lineage>
</organism>
<gene>
    <name evidence="2" type="ORF">BJ992_002029</name>
</gene>
<dbReference type="EMBL" id="JACHIU010000001">
    <property type="protein sequence ID" value="MBB6472598.1"/>
    <property type="molecule type" value="Genomic_DNA"/>
</dbReference>
<comment type="caution">
    <text evidence="2">The sequence shown here is derived from an EMBL/GenBank/DDBJ whole genome shotgun (WGS) entry which is preliminary data.</text>
</comment>
<sequence length="284" mass="30627">MRPETDAPVENESGSVVELLERIGSVVLPVGVALYAVLYIGIEEIYGVFGVSPQQAGIDQAVLFGRLSGALVLLLLLLLPTLGLIVGVLWVLDKLTLGSIGRLSRAVRRRPWIAALVAALWCGASYWGFFSVFGDLDLTAMMIIAVGLGVLTFLVPFRLLRRKPVGRAGMKLLVGALTGLGLGFLLIIQLLSAATDAHRTGQTDLLLAAVGFQSQWADLKNPEDNKPLYEGRRMMLLGESEGTYVLYDCDKGETIRRPIEATLLAAIESDPELPQDHTCGTLAE</sequence>
<feature type="transmembrane region" description="Helical" evidence="1">
    <location>
        <begin position="23"/>
        <end position="42"/>
    </location>
</feature>
<feature type="transmembrane region" description="Helical" evidence="1">
    <location>
        <begin position="172"/>
        <end position="191"/>
    </location>
</feature>
<keyword evidence="1" id="KW-0812">Transmembrane</keyword>
<name>A0A7X0ICR1_9ACTN</name>
<keyword evidence="3" id="KW-1185">Reference proteome</keyword>
<dbReference type="RefSeq" id="WP_184979785.1">
    <property type="nucleotide sequence ID" value="NZ_JACHIU010000001.1"/>
</dbReference>
<evidence type="ECO:0000256" key="1">
    <source>
        <dbReference type="SAM" id="Phobius"/>
    </source>
</evidence>
<evidence type="ECO:0000313" key="3">
    <source>
        <dbReference type="Proteomes" id="UP000555564"/>
    </source>
</evidence>
<feature type="transmembrane region" description="Helical" evidence="1">
    <location>
        <begin position="112"/>
        <end position="133"/>
    </location>
</feature>
<reference evidence="2 3" key="1">
    <citation type="submission" date="2020-08" db="EMBL/GenBank/DDBJ databases">
        <title>Sequencing the genomes of 1000 actinobacteria strains.</title>
        <authorList>
            <person name="Klenk H.-P."/>
        </authorList>
    </citation>
    <scope>NUCLEOTIDE SEQUENCE [LARGE SCALE GENOMIC DNA]</scope>
    <source>
        <strain evidence="2 3">DSM 44936</strain>
    </source>
</reference>
<dbReference type="AlphaFoldDB" id="A0A7X0ICR1"/>
<keyword evidence="1" id="KW-0472">Membrane</keyword>
<feature type="transmembrane region" description="Helical" evidence="1">
    <location>
        <begin position="139"/>
        <end position="160"/>
    </location>
</feature>
<keyword evidence="1" id="KW-1133">Transmembrane helix</keyword>